<comment type="function">
    <text evidence="7 8">Catalyzes the conversion of GDP-D-mannose to GDP-4-dehydro-6-deoxy-D-mannose.</text>
</comment>
<dbReference type="EC" id="4.2.1.47" evidence="4 8"/>
<evidence type="ECO:0000256" key="5">
    <source>
        <dbReference type="ARBA" id="ARBA00022458"/>
    </source>
</evidence>
<evidence type="ECO:0000313" key="10">
    <source>
        <dbReference type="EMBL" id="PWV98719.1"/>
    </source>
</evidence>
<dbReference type="Gene3D" id="3.90.25.10">
    <property type="entry name" value="UDP-galactose 4-epimerase, domain 1"/>
    <property type="match status" value="1"/>
</dbReference>
<name>A0A317PJI8_9HYPH</name>
<dbReference type="Pfam" id="PF16363">
    <property type="entry name" value="GDP_Man_Dehyd"/>
    <property type="match status" value="1"/>
</dbReference>
<comment type="caution">
    <text evidence="8">Lacks conserved residue(s) required for the propagation of feature annotation.</text>
</comment>
<dbReference type="PANTHER" id="PTHR43715">
    <property type="entry name" value="GDP-MANNOSE 4,6-DEHYDRATASE"/>
    <property type="match status" value="1"/>
</dbReference>
<reference evidence="10 11" key="1">
    <citation type="submission" date="2018-05" db="EMBL/GenBank/DDBJ databases">
        <title>Genomic Encyclopedia of Type Strains, Phase IV (KMG-IV): sequencing the most valuable type-strain genomes for metagenomic binning, comparative biology and taxonomic classification.</title>
        <authorList>
            <person name="Goeker M."/>
        </authorList>
    </citation>
    <scope>NUCLEOTIDE SEQUENCE [LARGE SCALE GENOMIC DNA]</scope>
    <source>
        <strain evidence="10 11">DSM 16791</strain>
    </source>
</reference>
<keyword evidence="11" id="KW-1185">Reference proteome</keyword>
<evidence type="ECO:0000256" key="8">
    <source>
        <dbReference type="HAMAP-Rule" id="MF_00955"/>
    </source>
</evidence>
<dbReference type="AlphaFoldDB" id="A0A317PJI8"/>
<dbReference type="InterPro" id="IPR036291">
    <property type="entry name" value="NAD(P)-bd_dom_sf"/>
</dbReference>
<dbReference type="GO" id="GO:0070401">
    <property type="term" value="F:NADP+ binding"/>
    <property type="evidence" value="ECO:0007669"/>
    <property type="project" value="UniProtKB-UniRule"/>
</dbReference>
<dbReference type="InterPro" id="IPR006368">
    <property type="entry name" value="GDP_Man_deHydtase"/>
</dbReference>
<dbReference type="GO" id="GO:0008446">
    <property type="term" value="F:GDP-mannose 4,6-dehydratase activity"/>
    <property type="evidence" value="ECO:0007669"/>
    <property type="project" value="UniProtKB-UniRule"/>
</dbReference>
<protein>
    <recommendedName>
        <fullName evidence="4 8">GDP-mannose 4,6-dehydratase</fullName>
        <ecNumber evidence="4 8">4.2.1.47</ecNumber>
    </recommendedName>
    <alternativeName>
        <fullName evidence="8">GDP-D-mannose dehydratase</fullName>
    </alternativeName>
</protein>
<comment type="catalytic activity">
    <reaction evidence="1 8">
        <text>GDP-alpha-D-mannose = GDP-4-dehydro-alpha-D-rhamnose + H2O</text>
        <dbReference type="Rhea" id="RHEA:23820"/>
        <dbReference type="ChEBI" id="CHEBI:15377"/>
        <dbReference type="ChEBI" id="CHEBI:57527"/>
        <dbReference type="ChEBI" id="CHEBI:57964"/>
        <dbReference type="EC" id="4.2.1.47"/>
    </reaction>
</comment>
<evidence type="ECO:0000256" key="1">
    <source>
        <dbReference type="ARBA" id="ARBA00000188"/>
    </source>
</evidence>
<evidence type="ECO:0000256" key="6">
    <source>
        <dbReference type="ARBA" id="ARBA00023239"/>
    </source>
</evidence>
<keyword evidence="8" id="KW-0521">NADP</keyword>
<dbReference type="GO" id="GO:0042351">
    <property type="term" value="P:'de novo' GDP-L-fucose biosynthetic process"/>
    <property type="evidence" value="ECO:0007669"/>
    <property type="project" value="TreeGrafter"/>
</dbReference>
<gene>
    <name evidence="8" type="primary">gmd</name>
    <name evidence="10" type="ORF">DFR52_1048</name>
</gene>
<organism evidence="10 11">
    <name type="scientific">Hoeflea marina</name>
    <dbReference type="NCBI Taxonomy" id="274592"/>
    <lineage>
        <taxon>Bacteria</taxon>
        <taxon>Pseudomonadati</taxon>
        <taxon>Pseudomonadota</taxon>
        <taxon>Alphaproteobacteria</taxon>
        <taxon>Hyphomicrobiales</taxon>
        <taxon>Rhizobiaceae</taxon>
        <taxon>Hoeflea</taxon>
    </lineage>
</organism>
<dbReference type="SUPFAM" id="SSF51735">
    <property type="entry name" value="NAD(P)-binding Rossmann-fold domains"/>
    <property type="match status" value="1"/>
</dbReference>
<comment type="cofactor">
    <cofactor evidence="2 8">
        <name>NADP(+)</name>
        <dbReference type="ChEBI" id="CHEBI:58349"/>
    </cofactor>
</comment>
<keyword evidence="5" id="KW-0536">Nodulation</keyword>
<dbReference type="NCBIfam" id="TIGR01472">
    <property type="entry name" value="gmd"/>
    <property type="match status" value="1"/>
</dbReference>
<comment type="similarity">
    <text evidence="3 8">Belongs to the NAD(P)-dependent epimerase/dehydratase family. GDP-mannose 4,6-dehydratase subfamily.</text>
</comment>
<keyword evidence="6 8" id="KW-0456">Lyase</keyword>
<sequence length="346" mass="38261">MTRKTALITGATGQDGAYLAKLLLGKGYRVVCAMRRTSGIGTWRLQYLQVLDDVEFVSMELTEDSNVRAVLETVRPDEIYNLAAQSFVGDSFSQPLYTTQVTAVGALRLLEGVRTVIPTARFYQASTSEMFGKAQQVPQTEKTPFYPRSPYGVAKLFAHWSVVNYREAYGLHCCSGILFNHESPLRGAEFLPRKVTLGMAKYALRGEGPLRVGNLEARRDWGHANDYVDAMWRMLQTDAGMDFVVATGRTHTVRDFIALAAKACGISLDWLGTGLEERALDRASGKTVVSIDPAFYRPAEVDLLIGDPSLADRVLGWRPTVQLEDLVAEMVDVDMRRVASNHVSGV</sequence>
<feature type="domain" description="NAD(P)-binding" evidence="9">
    <location>
        <begin position="7"/>
        <end position="330"/>
    </location>
</feature>
<accession>A0A317PJI8</accession>
<evidence type="ECO:0000259" key="9">
    <source>
        <dbReference type="Pfam" id="PF16363"/>
    </source>
</evidence>
<proteinExistence type="inferred from homology"/>
<evidence type="ECO:0000256" key="4">
    <source>
        <dbReference type="ARBA" id="ARBA00011989"/>
    </source>
</evidence>
<dbReference type="FunFam" id="3.40.50.720:FF:000924">
    <property type="entry name" value="GDP-mannose 4,6 dehydratase"/>
    <property type="match status" value="1"/>
</dbReference>
<dbReference type="PANTHER" id="PTHR43715:SF1">
    <property type="entry name" value="GDP-MANNOSE 4,6 DEHYDRATASE"/>
    <property type="match status" value="1"/>
</dbReference>
<evidence type="ECO:0000313" key="11">
    <source>
        <dbReference type="Proteomes" id="UP000246352"/>
    </source>
</evidence>
<evidence type="ECO:0000256" key="2">
    <source>
        <dbReference type="ARBA" id="ARBA00001937"/>
    </source>
</evidence>
<dbReference type="OrthoDB" id="9779041at2"/>
<dbReference type="Proteomes" id="UP000246352">
    <property type="component" value="Unassembled WGS sequence"/>
</dbReference>
<comment type="caution">
    <text evidence="10">The sequence shown here is derived from an EMBL/GenBank/DDBJ whole genome shotgun (WGS) entry which is preliminary data.</text>
</comment>
<evidence type="ECO:0000256" key="3">
    <source>
        <dbReference type="ARBA" id="ARBA00009263"/>
    </source>
</evidence>
<dbReference type="Gene3D" id="3.40.50.720">
    <property type="entry name" value="NAD(P)-binding Rossmann-like Domain"/>
    <property type="match status" value="1"/>
</dbReference>
<dbReference type="CDD" id="cd05260">
    <property type="entry name" value="GDP_MD_SDR_e"/>
    <property type="match status" value="1"/>
</dbReference>
<dbReference type="RefSeq" id="WP_110032909.1">
    <property type="nucleotide sequence ID" value="NZ_QGTR01000004.1"/>
</dbReference>
<dbReference type="InterPro" id="IPR016040">
    <property type="entry name" value="NAD(P)-bd_dom"/>
</dbReference>
<dbReference type="HAMAP" id="MF_00955">
    <property type="entry name" value="GDP_Man_dehydratase"/>
    <property type="match status" value="1"/>
</dbReference>
<evidence type="ECO:0000256" key="7">
    <source>
        <dbReference type="ARBA" id="ARBA00059383"/>
    </source>
</evidence>
<dbReference type="EMBL" id="QGTR01000004">
    <property type="protein sequence ID" value="PWV98719.1"/>
    <property type="molecule type" value="Genomic_DNA"/>
</dbReference>